<evidence type="ECO:0000313" key="3">
    <source>
        <dbReference type="Proteomes" id="UP001516400"/>
    </source>
</evidence>
<evidence type="ECO:0000256" key="1">
    <source>
        <dbReference type="SAM" id="MobiDB-lite"/>
    </source>
</evidence>
<feature type="compositionally biased region" description="Polar residues" evidence="1">
    <location>
        <begin position="1"/>
        <end position="10"/>
    </location>
</feature>
<gene>
    <name evidence="2" type="ORF">HHI36_005275</name>
</gene>
<name>A0ABD2NTN8_9CUCU</name>
<keyword evidence="3" id="KW-1185">Reference proteome</keyword>
<feature type="region of interest" description="Disordered" evidence="1">
    <location>
        <begin position="1"/>
        <end position="34"/>
    </location>
</feature>
<reference evidence="2 3" key="1">
    <citation type="journal article" date="2021" name="BMC Biol.">
        <title>Horizontally acquired antibacterial genes associated with adaptive radiation of ladybird beetles.</title>
        <authorList>
            <person name="Li H.S."/>
            <person name="Tang X.F."/>
            <person name="Huang Y.H."/>
            <person name="Xu Z.Y."/>
            <person name="Chen M.L."/>
            <person name="Du X.Y."/>
            <person name="Qiu B.Y."/>
            <person name="Chen P.T."/>
            <person name="Zhang W."/>
            <person name="Slipinski A."/>
            <person name="Escalona H.E."/>
            <person name="Waterhouse R.M."/>
            <person name="Zwick A."/>
            <person name="Pang H."/>
        </authorList>
    </citation>
    <scope>NUCLEOTIDE SEQUENCE [LARGE SCALE GENOMIC DNA]</scope>
    <source>
        <strain evidence="2">SYSU2018</strain>
    </source>
</reference>
<sequence length="152" mass="16961">IRDSNNQITGKQDDESETSDVDEANKHNRKTSVTPLLLEGKQTGNVILDEDVFQTVRSKNSKSLVGTRVNDPDKGTNSEFVGRRDRTNKKVWLFIFRVRDGVSSVAITSYIATKTGAFKDEIVVNSIKTSYTRADSCCFQVGVPFKFKTSSM</sequence>
<dbReference type="Proteomes" id="UP001516400">
    <property type="component" value="Unassembled WGS sequence"/>
</dbReference>
<evidence type="ECO:0000313" key="2">
    <source>
        <dbReference type="EMBL" id="KAL3282076.1"/>
    </source>
</evidence>
<proteinExistence type="predicted"/>
<accession>A0ABD2NTN8</accession>
<protein>
    <recommendedName>
        <fullName evidence="4">Transposase</fullName>
    </recommendedName>
</protein>
<dbReference type="EMBL" id="JABFTP020000144">
    <property type="protein sequence ID" value="KAL3282076.1"/>
    <property type="molecule type" value="Genomic_DNA"/>
</dbReference>
<organism evidence="2 3">
    <name type="scientific">Cryptolaemus montrouzieri</name>
    <dbReference type="NCBI Taxonomy" id="559131"/>
    <lineage>
        <taxon>Eukaryota</taxon>
        <taxon>Metazoa</taxon>
        <taxon>Ecdysozoa</taxon>
        <taxon>Arthropoda</taxon>
        <taxon>Hexapoda</taxon>
        <taxon>Insecta</taxon>
        <taxon>Pterygota</taxon>
        <taxon>Neoptera</taxon>
        <taxon>Endopterygota</taxon>
        <taxon>Coleoptera</taxon>
        <taxon>Polyphaga</taxon>
        <taxon>Cucujiformia</taxon>
        <taxon>Coccinelloidea</taxon>
        <taxon>Coccinellidae</taxon>
        <taxon>Scymninae</taxon>
        <taxon>Scymnini</taxon>
        <taxon>Cryptolaemus</taxon>
    </lineage>
</organism>
<comment type="caution">
    <text evidence="2">The sequence shown here is derived from an EMBL/GenBank/DDBJ whole genome shotgun (WGS) entry which is preliminary data.</text>
</comment>
<feature type="non-terminal residue" evidence="2">
    <location>
        <position position="1"/>
    </location>
</feature>
<dbReference type="AlphaFoldDB" id="A0ABD2NTN8"/>
<evidence type="ECO:0008006" key="4">
    <source>
        <dbReference type="Google" id="ProtNLM"/>
    </source>
</evidence>